<name>B9RWA9_RICCO</name>
<dbReference type="Proteomes" id="UP000008311">
    <property type="component" value="Unassembled WGS sequence"/>
</dbReference>
<evidence type="ECO:0000313" key="2">
    <source>
        <dbReference type="Proteomes" id="UP000008311"/>
    </source>
</evidence>
<accession>B9RWA9</accession>
<sequence>MERQPGEKHGRYSARSGYKLAIGIHGGVGNGGISFHLHKIWQQYLGIHLGIVSSTKSKKLLLAMCKQLLSYKSEPGTERLYSRWNVPDSCSKMRGSKRREELKLIEFKAELHRPLRLLIASRPNLMPHLWKKLKRPWSVKIMKEAVRFVSNHGLQRVIFESGSSKVIANAIHNEKTLYESLRL</sequence>
<proteinExistence type="predicted"/>
<protein>
    <submittedName>
        <fullName evidence="1">Uncharacterized protein</fullName>
    </submittedName>
</protein>
<keyword evidence="2" id="KW-1185">Reference proteome</keyword>
<dbReference type="EMBL" id="EQ973822">
    <property type="protein sequence ID" value="EEF44546.1"/>
    <property type="molecule type" value="Genomic_DNA"/>
</dbReference>
<gene>
    <name evidence="1" type="ORF">RCOM_1176960</name>
</gene>
<reference evidence="2" key="1">
    <citation type="journal article" date="2010" name="Nat. Biotechnol.">
        <title>Draft genome sequence of the oilseed species Ricinus communis.</title>
        <authorList>
            <person name="Chan A.P."/>
            <person name="Crabtree J."/>
            <person name="Zhao Q."/>
            <person name="Lorenzi H."/>
            <person name="Orvis J."/>
            <person name="Puiu D."/>
            <person name="Melake-Berhan A."/>
            <person name="Jones K.M."/>
            <person name="Redman J."/>
            <person name="Chen G."/>
            <person name="Cahoon E.B."/>
            <person name="Gedil M."/>
            <person name="Stanke M."/>
            <person name="Haas B.J."/>
            <person name="Wortman J.R."/>
            <person name="Fraser-Liggett C.M."/>
            <person name="Ravel J."/>
            <person name="Rabinowicz P.D."/>
        </authorList>
    </citation>
    <scope>NUCLEOTIDE SEQUENCE [LARGE SCALE GENOMIC DNA]</scope>
    <source>
        <strain evidence="2">cv. Hale</strain>
    </source>
</reference>
<dbReference type="AlphaFoldDB" id="B9RWA9"/>
<organism evidence="1 2">
    <name type="scientific">Ricinus communis</name>
    <name type="common">Castor bean</name>
    <dbReference type="NCBI Taxonomy" id="3988"/>
    <lineage>
        <taxon>Eukaryota</taxon>
        <taxon>Viridiplantae</taxon>
        <taxon>Streptophyta</taxon>
        <taxon>Embryophyta</taxon>
        <taxon>Tracheophyta</taxon>
        <taxon>Spermatophyta</taxon>
        <taxon>Magnoliopsida</taxon>
        <taxon>eudicotyledons</taxon>
        <taxon>Gunneridae</taxon>
        <taxon>Pentapetalae</taxon>
        <taxon>rosids</taxon>
        <taxon>fabids</taxon>
        <taxon>Malpighiales</taxon>
        <taxon>Euphorbiaceae</taxon>
        <taxon>Acalyphoideae</taxon>
        <taxon>Acalypheae</taxon>
        <taxon>Ricinus</taxon>
    </lineage>
</organism>
<dbReference type="InParanoid" id="B9RWA9"/>
<evidence type="ECO:0000313" key="1">
    <source>
        <dbReference type="EMBL" id="EEF44546.1"/>
    </source>
</evidence>